<gene>
    <name evidence="32" type="ORF">P4O66_007892</name>
</gene>
<dbReference type="SMART" id="SM00490">
    <property type="entry name" value="HELICc"/>
    <property type="match status" value="1"/>
</dbReference>
<evidence type="ECO:0000256" key="21">
    <source>
        <dbReference type="ARBA" id="ARBA00023242"/>
    </source>
</evidence>
<evidence type="ECO:0000259" key="31">
    <source>
        <dbReference type="PROSITE" id="PS51789"/>
    </source>
</evidence>
<evidence type="ECO:0000256" key="1">
    <source>
        <dbReference type="ARBA" id="ARBA00004123"/>
    </source>
</evidence>
<dbReference type="Pfam" id="PF00583">
    <property type="entry name" value="Acetyltransf_1"/>
    <property type="match status" value="1"/>
</dbReference>
<dbReference type="Pfam" id="PF00439">
    <property type="entry name" value="Bromodomain"/>
    <property type="match status" value="1"/>
</dbReference>
<feature type="domain" description="Helicase ATP-binding" evidence="29">
    <location>
        <begin position="820"/>
        <end position="998"/>
    </location>
</feature>
<evidence type="ECO:0000256" key="5">
    <source>
        <dbReference type="ARBA" id="ARBA00022490"/>
    </source>
</evidence>
<feature type="domain" description="Bromo" evidence="27">
    <location>
        <begin position="706"/>
        <end position="776"/>
    </location>
</feature>
<dbReference type="PROSITE" id="PS51192">
    <property type="entry name" value="HELICASE_ATP_BIND_1"/>
    <property type="match status" value="1"/>
</dbReference>
<feature type="non-terminal residue" evidence="32">
    <location>
        <position position="1"/>
    </location>
</feature>
<dbReference type="GO" id="GO:1903010">
    <property type="term" value="P:regulation of bone development"/>
    <property type="evidence" value="ECO:0007669"/>
    <property type="project" value="UniProtKB-ARBA"/>
</dbReference>
<dbReference type="GO" id="GO:0003677">
    <property type="term" value="F:DNA binding"/>
    <property type="evidence" value="ECO:0007669"/>
    <property type="project" value="InterPro"/>
</dbReference>
<feature type="domain" description="Helicase C-terminal" evidence="30">
    <location>
        <begin position="1163"/>
        <end position="1331"/>
    </location>
</feature>
<dbReference type="SMART" id="SM00297">
    <property type="entry name" value="BROMO"/>
    <property type="match status" value="1"/>
</dbReference>
<dbReference type="CDD" id="cd04301">
    <property type="entry name" value="NAT_SF"/>
    <property type="match status" value="1"/>
</dbReference>
<keyword evidence="14" id="KW-0391">Immunity</keyword>
<keyword evidence="20" id="KW-0206">Cytoskeleton</keyword>
<feature type="compositionally biased region" description="Basic and acidic residues" evidence="26">
    <location>
        <begin position="1"/>
        <end position="12"/>
    </location>
</feature>
<evidence type="ECO:0000256" key="8">
    <source>
        <dbReference type="ARBA" id="ARBA00022723"/>
    </source>
</evidence>
<evidence type="ECO:0000256" key="3">
    <source>
        <dbReference type="ARBA" id="ARBA00006866"/>
    </source>
</evidence>
<evidence type="ECO:0000256" key="4">
    <source>
        <dbReference type="ARBA" id="ARBA00008607"/>
    </source>
</evidence>
<dbReference type="InterPro" id="IPR001650">
    <property type="entry name" value="Helicase_C-like"/>
</dbReference>
<evidence type="ECO:0000256" key="11">
    <source>
        <dbReference type="ARBA" id="ARBA00022806"/>
    </source>
</evidence>
<dbReference type="FunFam" id="3.40.630.30:FF:000004">
    <property type="entry name" value="Histone acetyltransferase KAT2A"/>
    <property type="match status" value="1"/>
</dbReference>
<dbReference type="GO" id="GO:0061035">
    <property type="term" value="P:regulation of cartilage development"/>
    <property type="evidence" value="ECO:0007669"/>
    <property type="project" value="UniProtKB-ARBA"/>
</dbReference>
<dbReference type="InterPro" id="IPR006935">
    <property type="entry name" value="Helicase/UvrB_N"/>
</dbReference>
<dbReference type="Pfam" id="PF11648">
    <property type="entry name" value="RIG-I_C-RD"/>
    <property type="match status" value="1"/>
</dbReference>
<dbReference type="Gene3D" id="1.20.1320.30">
    <property type="match status" value="1"/>
</dbReference>
<evidence type="ECO:0000256" key="13">
    <source>
        <dbReference type="ARBA" id="ARBA00022840"/>
    </source>
</evidence>
<dbReference type="PANTHER" id="PTHR45750:SF1">
    <property type="entry name" value="HISTONE ACETYLTRANSFERASE KAT2A"/>
    <property type="match status" value="1"/>
</dbReference>
<evidence type="ECO:0000313" key="32">
    <source>
        <dbReference type="EMBL" id="KAK1798435.1"/>
    </source>
</evidence>
<dbReference type="GO" id="GO:0005813">
    <property type="term" value="C:centrosome"/>
    <property type="evidence" value="ECO:0007669"/>
    <property type="project" value="UniProtKB-SubCell"/>
</dbReference>
<evidence type="ECO:0000256" key="25">
    <source>
        <dbReference type="PROSITE-ProRule" id="PRU00035"/>
    </source>
</evidence>
<proteinExistence type="inferred from homology"/>
<dbReference type="CDD" id="cd12090">
    <property type="entry name" value="MDA5_ID"/>
    <property type="match status" value="1"/>
</dbReference>
<dbReference type="GO" id="GO:0005524">
    <property type="term" value="F:ATP binding"/>
    <property type="evidence" value="ECO:0007669"/>
    <property type="project" value="UniProtKB-KW"/>
</dbReference>
<evidence type="ECO:0000256" key="15">
    <source>
        <dbReference type="ARBA" id="ARBA00022884"/>
    </source>
</evidence>
<keyword evidence="11" id="KW-0347">Helicase</keyword>
<feature type="domain" description="RLR CTR" evidence="31">
    <location>
        <begin position="1349"/>
        <end position="1476"/>
    </location>
</feature>
<dbReference type="Gene3D" id="2.170.150.30">
    <property type="entry name" value="RIG-I-like receptor, C-terminal regulatory domain"/>
    <property type="match status" value="1"/>
</dbReference>
<feature type="region of interest" description="Disordered" evidence="26">
    <location>
        <begin position="1"/>
        <end position="58"/>
    </location>
</feature>
<dbReference type="FunFam" id="1.20.920.10:FF:000014">
    <property type="entry name" value="Histone acetyltransferase KAT2B"/>
    <property type="match status" value="1"/>
</dbReference>
<dbReference type="GO" id="GO:0060349">
    <property type="term" value="P:bone morphogenesis"/>
    <property type="evidence" value="ECO:0007669"/>
    <property type="project" value="UniProtKB-ARBA"/>
</dbReference>
<dbReference type="SUPFAM" id="SSF47370">
    <property type="entry name" value="Bromodomain"/>
    <property type="match status" value="1"/>
</dbReference>
<evidence type="ECO:0000259" key="30">
    <source>
        <dbReference type="PROSITE" id="PS51194"/>
    </source>
</evidence>
<keyword evidence="9" id="KW-0547">Nucleotide-binding</keyword>
<dbReference type="Pfam" id="PF04851">
    <property type="entry name" value="ResIII"/>
    <property type="match status" value="1"/>
</dbReference>
<dbReference type="PRINTS" id="PR00503">
    <property type="entry name" value="BROMODOMAIN"/>
</dbReference>
<name>A0AAD9DWW1_9TELE</name>
<keyword evidence="6" id="KW-0399">Innate immunity</keyword>
<dbReference type="GO" id="GO:0005634">
    <property type="term" value="C:nucleus"/>
    <property type="evidence" value="ECO:0007669"/>
    <property type="project" value="UniProtKB-SubCell"/>
</dbReference>
<keyword evidence="22" id="KW-0012">Acyltransferase</keyword>
<evidence type="ECO:0000256" key="18">
    <source>
        <dbReference type="ARBA" id="ARBA00023118"/>
    </source>
</evidence>
<evidence type="ECO:0000256" key="7">
    <source>
        <dbReference type="ARBA" id="ARBA00022679"/>
    </source>
</evidence>
<accession>A0AAD9DWW1</accession>
<dbReference type="InterPro" id="IPR018359">
    <property type="entry name" value="Bromodomain_CS"/>
</dbReference>
<comment type="caution">
    <text evidence="32">The sequence shown here is derived from an EMBL/GenBank/DDBJ whole genome shotgun (WGS) entry which is preliminary data.</text>
</comment>
<evidence type="ECO:0000259" key="28">
    <source>
        <dbReference type="PROSITE" id="PS51186"/>
    </source>
</evidence>
<feature type="region of interest" description="Disordered" evidence="26">
    <location>
        <begin position="369"/>
        <end position="389"/>
    </location>
</feature>
<evidence type="ECO:0000256" key="26">
    <source>
        <dbReference type="SAM" id="MobiDB-lite"/>
    </source>
</evidence>
<keyword evidence="7" id="KW-0808">Transferase</keyword>
<dbReference type="PROSITE" id="PS50014">
    <property type="entry name" value="BROMODOMAIN_2"/>
    <property type="match status" value="1"/>
</dbReference>
<dbReference type="Pfam" id="PF00271">
    <property type="entry name" value="Helicase_C"/>
    <property type="match status" value="1"/>
</dbReference>
<dbReference type="Gene3D" id="3.40.50.300">
    <property type="entry name" value="P-loop containing nucleotide triphosphate hydrolases"/>
    <property type="match status" value="2"/>
</dbReference>
<dbReference type="InterPro" id="IPR009464">
    <property type="entry name" value="PCAF_N"/>
</dbReference>
<evidence type="ECO:0000256" key="23">
    <source>
        <dbReference type="ARBA" id="ARBA00048940"/>
    </source>
</evidence>
<keyword evidence="18" id="KW-0051">Antiviral defense</keyword>
<evidence type="ECO:0008006" key="34">
    <source>
        <dbReference type="Google" id="ProtNLM"/>
    </source>
</evidence>
<dbReference type="GO" id="GO:0045087">
    <property type="term" value="P:innate immune response"/>
    <property type="evidence" value="ECO:0007669"/>
    <property type="project" value="UniProtKB-KW"/>
</dbReference>
<dbReference type="InterPro" id="IPR000182">
    <property type="entry name" value="GNAT_dom"/>
</dbReference>
<dbReference type="GO" id="GO:0140672">
    <property type="term" value="C:ATAC complex"/>
    <property type="evidence" value="ECO:0007669"/>
    <property type="project" value="TreeGrafter"/>
</dbReference>
<dbReference type="GO" id="GO:0016787">
    <property type="term" value="F:hydrolase activity"/>
    <property type="evidence" value="ECO:0007669"/>
    <property type="project" value="UniProtKB-KW"/>
</dbReference>
<keyword evidence="16" id="KW-0805">Transcription regulation</keyword>
<evidence type="ECO:0000256" key="24">
    <source>
        <dbReference type="ARBA" id="ARBA00049390"/>
    </source>
</evidence>
<dbReference type="InterPro" id="IPR037800">
    <property type="entry name" value="GCN5"/>
</dbReference>
<dbReference type="GO" id="GO:0003723">
    <property type="term" value="F:RNA binding"/>
    <property type="evidence" value="ECO:0007669"/>
    <property type="project" value="UniProtKB-KW"/>
</dbReference>
<reference evidence="32" key="1">
    <citation type="submission" date="2023-03" db="EMBL/GenBank/DDBJ databases">
        <title>Electrophorus voltai genome.</title>
        <authorList>
            <person name="Bian C."/>
        </authorList>
    </citation>
    <scope>NUCLEOTIDE SEQUENCE</scope>
    <source>
        <strain evidence="32">CB-2022</strain>
        <tissue evidence="32">Muscle</tissue>
    </source>
</reference>
<evidence type="ECO:0000256" key="20">
    <source>
        <dbReference type="ARBA" id="ARBA00023212"/>
    </source>
</evidence>
<feature type="compositionally biased region" description="Low complexity" evidence="26">
    <location>
        <begin position="37"/>
        <end position="56"/>
    </location>
</feature>
<comment type="subcellular location">
    <subcellularLocation>
        <location evidence="2">Cytoplasm</location>
        <location evidence="2">Cytoskeleton</location>
        <location evidence="2">Microtubule organizing center</location>
        <location evidence="2">Centrosome</location>
    </subcellularLocation>
    <subcellularLocation>
        <location evidence="1">Nucleus</location>
    </subcellularLocation>
</comment>
<comment type="catalytic activity">
    <reaction evidence="23">
        <text>L-lysyl-[histone] + acetyl-CoA = N(6)-acetyl-L-lysyl-[histone] + CoA + H(+)</text>
        <dbReference type="Rhea" id="RHEA:21992"/>
        <dbReference type="Rhea" id="RHEA-COMP:9845"/>
        <dbReference type="Rhea" id="RHEA-COMP:11338"/>
        <dbReference type="ChEBI" id="CHEBI:15378"/>
        <dbReference type="ChEBI" id="CHEBI:29969"/>
        <dbReference type="ChEBI" id="CHEBI:57287"/>
        <dbReference type="ChEBI" id="CHEBI:57288"/>
        <dbReference type="ChEBI" id="CHEBI:61930"/>
        <dbReference type="EC" id="2.3.1.48"/>
    </reaction>
    <physiologicalReaction direction="left-to-right" evidence="23">
        <dbReference type="Rhea" id="RHEA:21993"/>
    </physiologicalReaction>
</comment>
<dbReference type="GO" id="GO:0043992">
    <property type="term" value="F:histone H3K9 acetyltransferase activity"/>
    <property type="evidence" value="ECO:0007669"/>
    <property type="project" value="UniProtKB-ARBA"/>
</dbReference>
<protein>
    <recommendedName>
        <fullName evidence="34">RNA helicase</fullName>
    </recommendedName>
</protein>
<dbReference type="SUPFAM" id="SSF52540">
    <property type="entry name" value="P-loop containing nucleoside triphosphate hydrolases"/>
    <property type="match status" value="2"/>
</dbReference>
<keyword evidence="12" id="KW-0862">Zinc</keyword>
<keyword evidence="13" id="KW-0067">ATP-binding</keyword>
<dbReference type="GO" id="GO:0046872">
    <property type="term" value="F:metal ion binding"/>
    <property type="evidence" value="ECO:0007669"/>
    <property type="project" value="UniProtKB-KW"/>
</dbReference>
<evidence type="ECO:0000256" key="10">
    <source>
        <dbReference type="ARBA" id="ARBA00022801"/>
    </source>
</evidence>
<dbReference type="GO" id="GO:0045944">
    <property type="term" value="P:positive regulation of transcription by RNA polymerase II"/>
    <property type="evidence" value="ECO:0007669"/>
    <property type="project" value="TreeGrafter"/>
</dbReference>
<keyword evidence="17 25" id="KW-0103">Bromodomain</keyword>
<dbReference type="InterPro" id="IPR001487">
    <property type="entry name" value="Bromodomain"/>
</dbReference>
<dbReference type="InterPro" id="IPR016181">
    <property type="entry name" value="Acyl_CoA_acyltransferase"/>
</dbReference>
<evidence type="ECO:0000256" key="19">
    <source>
        <dbReference type="ARBA" id="ARBA00023163"/>
    </source>
</evidence>
<keyword evidence="8" id="KW-0479">Metal-binding</keyword>
<dbReference type="InterPro" id="IPR038557">
    <property type="entry name" value="RLR_C_sf"/>
</dbReference>
<keyword evidence="10" id="KW-0378">Hydrolase</keyword>
<dbReference type="GO" id="GO:0051607">
    <property type="term" value="P:defense response to virus"/>
    <property type="evidence" value="ECO:0007669"/>
    <property type="project" value="UniProtKB-KW"/>
</dbReference>
<keyword evidence="19" id="KW-0804">Transcription</keyword>
<dbReference type="GO" id="GO:0040029">
    <property type="term" value="P:epigenetic regulation of gene expression"/>
    <property type="evidence" value="ECO:0007669"/>
    <property type="project" value="UniProtKB-ARBA"/>
</dbReference>
<dbReference type="Gene3D" id="1.20.920.10">
    <property type="entry name" value="Bromodomain-like"/>
    <property type="match status" value="1"/>
</dbReference>
<dbReference type="SUPFAM" id="SSF55729">
    <property type="entry name" value="Acyl-CoA N-acyltransferases (Nat)"/>
    <property type="match status" value="1"/>
</dbReference>
<dbReference type="Gene3D" id="3.40.630.30">
    <property type="match status" value="1"/>
</dbReference>
<dbReference type="Pfam" id="PF06466">
    <property type="entry name" value="PCAF_N"/>
    <property type="match status" value="1"/>
</dbReference>
<evidence type="ECO:0000256" key="12">
    <source>
        <dbReference type="ARBA" id="ARBA00022833"/>
    </source>
</evidence>
<dbReference type="GO" id="GO:0003724">
    <property type="term" value="F:RNA helicase activity"/>
    <property type="evidence" value="ECO:0007669"/>
    <property type="project" value="UniProtKB-EC"/>
</dbReference>
<evidence type="ECO:0000256" key="16">
    <source>
        <dbReference type="ARBA" id="ARBA00023015"/>
    </source>
</evidence>
<dbReference type="InterPro" id="IPR041204">
    <property type="entry name" value="RIG-I-like_C"/>
</dbReference>
<comment type="similarity">
    <text evidence="3">Belongs to the helicase family. RLR subfamily.</text>
</comment>
<dbReference type="InterPro" id="IPR036427">
    <property type="entry name" value="Bromodomain-like_sf"/>
</dbReference>
<dbReference type="GO" id="GO:0060173">
    <property type="term" value="P:limb development"/>
    <property type="evidence" value="ECO:0007669"/>
    <property type="project" value="UniProtKB-ARBA"/>
</dbReference>
<keyword evidence="33" id="KW-1185">Reference proteome</keyword>
<dbReference type="InterPro" id="IPR014001">
    <property type="entry name" value="Helicase_ATP-bd"/>
</dbReference>
<sequence>FAEGTRATRDPGTDGANMAEQPRLQQGPPGAAGSGSGSSDPARPGLSQQQWASQKKAQVRAFPRAKKLEKLGVFSACKRCRPSQANDACKCNGWKNPHPPTATRMELQQQTASLSEACRSCGHALAEHVSHLENVSEDEINRLLGMVVDVENLFMSVHKEEDTDTKQVYFYLFKLLRKCILQMGRPVVEGPLGSPPFEKPNIEQGVLNFVQYKFSHLAPKERQTMYELSKMFLLCLNYWKLETPSQFRQRAQKEDGSAYKVDYTRWLCYCHVPQSNDSLPRYETCQVFGRSLLKSIFTVTRRQLLEKFRVEKDKLPPEKRTLILTHFPKFLSMLEEEIYGENSPIWDADFTMPASEGVQLGPQSVLSPVTVSGSPLRKGPSVDPATSEPIAGEKRKLPEALTLEDAKRIRVMGDIPMELVNEVMMTITDPAAMLGPETSLLSANAARDETARLEERRGIIEFHVIGNSLSQKSNQKILMWLVGLQNVFSHQLPRMPKEYITRLVFDPKHKTLALIKDGRVIGGICFRMFPTQGFTEIVFCAVTSNEQVKGYGTHLMNHLKEYHIKHNILYFLTYADEYAIGYFKKQGFTKDIKVPKTRYLGYIKDYEGATLMECELNPRIPYTELSHIIKRQKEIIKKLIERKQSQIRKVYPGLTCFKEGVRQIPVESIPGIRETGWKPSAKEKNKELKDPDLLYNILKNLLAQIKTHPDAWPFMEPVKKSEAPDYYEIIRFPIDLKTMTERLKNRYYVTKKLFIADLQRVITNCREYNPPDSEYCRCASTLEKFFYFKLKESGLIDKQERERAQHQMEISLRSYQEEVVQTALRGENSIIWLPTGGGKTRAAVYVAQKHLENQPRAKVAVLVNKVHLVDQHYQKEFCPHLGGTAKIVAISGDSKEKDFFGLVVRDSDLVICTAQILENALINTEEDKHVELTDFTLLIIDECHHTHKSSMYNKIMARYVEMKLKGAGPLPQILGLTASPGTGGAKTLEGAITHVLKICANLDSVIVFTKHYEPVLTEAVPRPVKKYDIVEEQNLDPFGLHLKMMMGMIHAFMSSELKVVPREMGTQEYEADVVELEKKGAQEENRLLAQCAQHLRKYNDALLIKDAVRMVDALRLLEDFYSSRRDNTLDTTDLFLLALFEENRVKLRQLSADARYENPKLAQLQRTLVAQFQDPESRGILFAKTREGTRCLYAWVCANPELQRANIRAAILTGAGTGANHMTQNSQKDTIQKFRKGGLNLLISTSVAEEGLDIPECNIVVRYGLLTNEIAQQQASGRARAKDSIYSVVALRGGREMCREKTNEYLEDLTGRAINQIHKMEPSKFHKKVLELQREAVMQRNLASVQRDQRRRRYDPAQVEFSCRGCFITVARGDHMRVVNSSQYVNINPDFKKHYNKGNQIYLDRSFEDWEPGHTISCAACGQEWGMEVKIRSVLVLPCVKIKGFLLKTPNSKRTLEQWKDVEFPVEEFDFLQFVSDMN</sequence>
<keyword evidence="21" id="KW-0539">Nucleus</keyword>
<evidence type="ECO:0000313" key="33">
    <source>
        <dbReference type="Proteomes" id="UP001239994"/>
    </source>
</evidence>
<dbReference type="PROSITE" id="PS00633">
    <property type="entry name" value="BROMODOMAIN_1"/>
    <property type="match status" value="1"/>
</dbReference>
<comment type="catalytic activity">
    <reaction evidence="24">
        <text>ATP + H2O = ADP + phosphate + H(+)</text>
        <dbReference type="Rhea" id="RHEA:13065"/>
        <dbReference type="ChEBI" id="CHEBI:15377"/>
        <dbReference type="ChEBI" id="CHEBI:15378"/>
        <dbReference type="ChEBI" id="CHEBI:30616"/>
        <dbReference type="ChEBI" id="CHEBI:43474"/>
        <dbReference type="ChEBI" id="CHEBI:456216"/>
        <dbReference type="EC" id="3.6.4.13"/>
    </reaction>
    <physiologicalReaction direction="left-to-right" evidence="24">
        <dbReference type="Rhea" id="RHEA:13066"/>
    </physiologicalReaction>
</comment>
<dbReference type="PROSITE" id="PS51194">
    <property type="entry name" value="HELICASE_CTER"/>
    <property type="match status" value="1"/>
</dbReference>
<keyword evidence="15" id="KW-0694">RNA-binding</keyword>
<dbReference type="PROSITE" id="PS51789">
    <property type="entry name" value="RLR_CTR"/>
    <property type="match status" value="1"/>
</dbReference>
<evidence type="ECO:0000256" key="17">
    <source>
        <dbReference type="ARBA" id="ARBA00023117"/>
    </source>
</evidence>
<evidence type="ECO:0000256" key="9">
    <source>
        <dbReference type="ARBA" id="ARBA00022741"/>
    </source>
</evidence>
<dbReference type="PANTHER" id="PTHR45750">
    <property type="entry name" value="GH11602P"/>
    <property type="match status" value="1"/>
</dbReference>
<dbReference type="Proteomes" id="UP001239994">
    <property type="component" value="Unassembled WGS sequence"/>
</dbReference>
<evidence type="ECO:0000259" key="27">
    <source>
        <dbReference type="PROSITE" id="PS50014"/>
    </source>
</evidence>
<evidence type="ECO:0000256" key="14">
    <source>
        <dbReference type="ARBA" id="ARBA00022859"/>
    </source>
</evidence>
<evidence type="ECO:0000256" key="2">
    <source>
        <dbReference type="ARBA" id="ARBA00004300"/>
    </source>
</evidence>
<feature type="domain" description="N-acetyltransferase" evidence="28">
    <location>
        <begin position="464"/>
        <end position="617"/>
    </location>
</feature>
<dbReference type="InterPro" id="IPR027417">
    <property type="entry name" value="P-loop_NTPase"/>
</dbReference>
<comment type="similarity">
    <text evidence="4">Belongs to the acetyltransferase family. GCN5 subfamily.</text>
</comment>
<dbReference type="CDD" id="cd05509">
    <property type="entry name" value="Bromo_gcn5_like"/>
    <property type="match status" value="1"/>
</dbReference>
<keyword evidence="5" id="KW-0963">Cytoplasm</keyword>
<dbReference type="PROSITE" id="PS51186">
    <property type="entry name" value="GNAT"/>
    <property type="match status" value="1"/>
</dbReference>
<dbReference type="Pfam" id="PF18119">
    <property type="entry name" value="RIG-I_C"/>
    <property type="match status" value="1"/>
</dbReference>
<organism evidence="32 33">
    <name type="scientific">Electrophorus voltai</name>
    <dbReference type="NCBI Taxonomy" id="2609070"/>
    <lineage>
        <taxon>Eukaryota</taxon>
        <taxon>Metazoa</taxon>
        <taxon>Chordata</taxon>
        <taxon>Craniata</taxon>
        <taxon>Vertebrata</taxon>
        <taxon>Euteleostomi</taxon>
        <taxon>Actinopterygii</taxon>
        <taxon>Neopterygii</taxon>
        <taxon>Teleostei</taxon>
        <taxon>Ostariophysi</taxon>
        <taxon>Gymnotiformes</taxon>
        <taxon>Gymnotoidei</taxon>
        <taxon>Gymnotidae</taxon>
        <taxon>Electrophorus</taxon>
    </lineage>
</organism>
<evidence type="ECO:0000259" key="29">
    <source>
        <dbReference type="PROSITE" id="PS51192"/>
    </source>
</evidence>
<dbReference type="SMART" id="SM00487">
    <property type="entry name" value="DEXDc"/>
    <property type="match status" value="1"/>
</dbReference>
<dbReference type="EMBL" id="JAROKS010000012">
    <property type="protein sequence ID" value="KAK1798435.1"/>
    <property type="molecule type" value="Genomic_DNA"/>
</dbReference>
<evidence type="ECO:0000256" key="22">
    <source>
        <dbReference type="ARBA" id="ARBA00023315"/>
    </source>
</evidence>
<dbReference type="InterPro" id="IPR021673">
    <property type="entry name" value="RLR_CTR"/>
</dbReference>
<evidence type="ECO:0000256" key="6">
    <source>
        <dbReference type="ARBA" id="ARBA00022588"/>
    </source>
</evidence>